<dbReference type="SUPFAM" id="SSF53850">
    <property type="entry name" value="Periplasmic binding protein-like II"/>
    <property type="match status" value="1"/>
</dbReference>
<proteinExistence type="inferred from homology"/>
<dbReference type="InterPro" id="IPR005064">
    <property type="entry name" value="BUG"/>
</dbReference>
<evidence type="ECO:0000313" key="3">
    <source>
        <dbReference type="Proteomes" id="UP000245048"/>
    </source>
</evidence>
<dbReference type="PANTHER" id="PTHR42928">
    <property type="entry name" value="TRICARBOXYLATE-BINDING PROTEIN"/>
    <property type="match status" value="1"/>
</dbReference>
<comment type="caution">
    <text evidence="2">The sequence shown here is derived from an EMBL/GenBank/DDBJ whole genome shotgun (WGS) entry which is preliminary data.</text>
</comment>
<organism evidence="2 3">
    <name type="scientific">Teichococcus aestuarii</name>
    <dbReference type="NCBI Taxonomy" id="568898"/>
    <lineage>
        <taxon>Bacteria</taxon>
        <taxon>Pseudomonadati</taxon>
        <taxon>Pseudomonadota</taxon>
        <taxon>Alphaproteobacteria</taxon>
        <taxon>Acetobacterales</taxon>
        <taxon>Roseomonadaceae</taxon>
        <taxon>Roseomonas</taxon>
    </lineage>
</organism>
<evidence type="ECO:0000256" key="1">
    <source>
        <dbReference type="ARBA" id="ARBA00006987"/>
    </source>
</evidence>
<gene>
    <name evidence="2" type="ORF">CR165_21755</name>
</gene>
<dbReference type="OrthoDB" id="7271406at2"/>
<keyword evidence="3" id="KW-1185">Reference proteome</keyword>
<name>A0A2U1UYI2_9PROT</name>
<dbReference type="AlphaFoldDB" id="A0A2U1UYI2"/>
<protein>
    <submittedName>
        <fullName evidence="2">ABC transporter substrate-binding protein</fullName>
    </submittedName>
</protein>
<dbReference type="PANTHER" id="PTHR42928:SF5">
    <property type="entry name" value="BLR1237 PROTEIN"/>
    <property type="match status" value="1"/>
</dbReference>
<dbReference type="EMBL" id="PDOA01000026">
    <property type="protein sequence ID" value="PWC26712.1"/>
    <property type="molecule type" value="Genomic_DNA"/>
</dbReference>
<dbReference type="PIRSF" id="PIRSF017082">
    <property type="entry name" value="YflP"/>
    <property type="match status" value="1"/>
</dbReference>
<comment type="similarity">
    <text evidence="1">Belongs to the UPF0065 (bug) family.</text>
</comment>
<dbReference type="Gene3D" id="3.40.190.10">
    <property type="entry name" value="Periplasmic binding protein-like II"/>
    <property type="match status" value="1"/>
</dbReference>
<sequence>MGEGTAAMQRRTLLLSGLHSGLAATALAATGLVGTGLARPGLARAQAATPLRIIVPAPPGGPTDILARALAERAQPALGRPVVVDNRAGAGGIIGTEAAARSAPDGDTIVLGHNQTHASNQAMMARLPYHVSESFAPVAKLATVHHALVVPANSPSATLAALIARGKQGRLTYASSQAGSASHVIAETLVRREKLDATHVPYRGAAPAATDTVAGIVDFYIATFPSVAGLVRDGRLRALEIGAPARLADFPDVPTAAEAGAPYLAVDAWFGLFAPAGTPDAAIQRIARAMLDALGEAEVEARLMAAGFTLDPLLPAPFGAFQRQEIARWAEMVKLTGVTMEG</sequence>
<reference evidence="3" key="1">
    <citation type="submission" date="2017-10" db="EMBL/GenBank/DDBJ databases">
        <authorList>
            <person name="Toshchakov S.V."/>
            <person name="Goeva M.A."/>
        </authorList>
    </citation>
    <scope>NUCLEOTIDE SEQUENCE [LARGE SCALE GENOMIC DNA]</scope>
    <source>
        <strain evidence="3">JR1/69-1-13</strain>
    </source>
</reference>
<dbReference type="InterPro" id="IPR042100">
    <property type="entry name" value="Bug_dom1"/>
</dbReference>
<dbReference type="Gene3D" id="3.40.190.150">
    <property type="entry name" value="Bordetella uptake gene, domain 1"/>
    <property type="match status" value="1"/>
</dbReference>
<evidence type="ECO:0000313" key="2">
    <source>
        <dbReference type="EMBL" id="PWC26712.1"/>
    </source>
</evidence>
<dbReference type="CDD" id="cd07012">
    <property type="entry name" value="PBP2_Bug_TTT"/>
    <property type="match status" value="1"/>
</dbReference>
<accession>A0A2U1UYI2</accession>
<dbReference type="Proteomes" id="UP000245048">
    <property type="component" value="Unassembled WGS sequence"/>
</dbReference>
<dbReference type="Pfam" id="PF03401">
    <property type="entry name" value="TctC"/>
    <property type="match status" value="1"/>
</dbReference>